<dbReference type="SUPFAM" id="SSF49599">
    <property type="entry name" value="TRAF domain-like"/>
    <property type="match status" value="2"/>
</dbReference>
<proteinExistence type="predicted"/>
<dbReference type="InterPro" id="IPR008974">
    <property type="entry name" value="TRAF-like"/>
</dbReference>
<dbReference type="AlphaFoldDB" id="A0A5J9W6D8"/>
<feature type="domain" description="MATH" evidence="1">
    <location>
        <begin position="3"/>
        <end position="120"/>
    </location>
</feature>
<gene>
    <name evidence="2" type="ORF">EJB05_09995</name>
</gene>
<dbReference type="PANTHER" id="PTHR26379:SF438">
    <property type="entry name" value="OS08G0128700 PROTEIN"/>
    <property type="match status" value="1"/>
</dbReference>
<evidence type="ECO:0000313" key="3">
    <source>
        <dbReference type="Proteomes" id="UP000324897"/>
    </source>
</evidence>
<sequence length="306" mass="33823">MAQGMHVFHVHRYSLLKALGLRRSVRSATFTVAGCNWAVRLYPSGAGASPQQHASISLDLLSVPAMSAAAAEARVVFSLALVDQTTPGQTRSLLNGGAAKKLQTFRGRCTYSSLFRPCPLRLMPATTSSCTTETALGVHVFQVRQYSLLRAQLGACQFVRSGSFAVGGCDWAVCLYTSRELSEVHLWVCVDLLRSANAEVMTLVGVRQVDHATGRTRSLLPDAKAKQFYTFRTKTALVSTGNAFIFGIDRKEFEAPPYLQDDRVTIECEITTIDEPRISNQRRFKHVFCFRSFALKTTAEKRMTVK</sequence>
<feature type="non-terminal residue" evidence="2">
    <location>
        <position position="1"/>
    </location>
</feature>
<dbReference type="Gramene" id="TVU43517">
    <property type="protein sequence ID" value="TVU43517"/>
    <property type="gene ID" value="EJB05_09995"/>
</dbReference>
<dbReference type="EMBL" id="RWGY01000005">
    <property type="protein sequence ID" value="TVU43517.1"/>
    <property type="molecule type" value="Genomic_DNA"/>
</dbReference>
<dbReference type="Proteomes" id="UP000324897">
    <property type="component" value="Unassembled WGS sequence"/>
</dbReference>
<keyword evidence="3" id="KW-1185">Reference proteome</keyword>
<dbReference type="GO" id="GO:0016567">
    <property type="term" value="P:protein ubiquitination"/>
    <property type="evidence" value="ECO:0007669"/>
    <property type="project" value="InterPro"/>
</dbReference>
<dbReference type="InterPro" id="IPR002083">
    <property type="entry name" value="MATH/TRAF_dom"/>
</dbReference>
<dbReference type="InterPro" id="IPR045005">
    <property type="entry name" value="BPM1-6"/>
</dbReference>
<reference evidence="2 3" key="1">
    <citation type="journal article" date="2019" name="Sci. Rep.">
        <title>A high-quality genome of Eragrostis curvula grass provides insights into Poaceae evolution and supports new strategies to enhance forage quality.</title>
        <authorList>
            <person name="Carballo J."/>
            <person name="Santos B.A.C.M."/>
            <person name="Zappacosta D."/>
            <person name="Garbus I."/>
            <person name="Selva J.P."/>
            <person name="Gallo C.A."/>
            <person name="Diaz A."/>
            <person name="Albertini E."/>
            <person name="Caccamo M."/>
            <person name="Echenique V."/>
        </authorList>
    </citation>
    <scope>NUCLEOTIDE SEQUENCE [LARGE SCALE GENOMIC DNA]</scope>
    <source>
        <strain evidence="3">cv. Victoria</strain>
        <tissue evidence="2">Leaf</tissue>
    </source>
</reference>
<dbReference type="PANTHER" id="PTHR26379">
    <property type="entry name" value="BTB/POZ AND MATH DOMAIN-CONTAINING PROTEIN 1"/>
    <property type="match status" value="1"/>
</dbReference>
<organism evidence="2 3">
    <name type="scientific">Eragrostis curvula</name>
    <name type="common">weeping love grass</name>
    <dbReference type="NCBI Taxonomy" id="38414"/>
    <lineage>
        <taxon>Eukaryota</taxon>
        <taxon>Viridiplantae</taxon>
        <taxon>Streptophyta</taxon>
        <taxon>Embryophyta</taxon>
        <taxon>Tracheophyta</taxon>
        <taxon>Spermatophyta</taxon>
        <taxon>Magnoliopsida</taxon>
        <taxon>Liliopsida</taxon>
        <taxon>Poales</taxon>
        <taxon>Poaceae</taxon>
        <taxon>PACMAD clade</taxon>
        <taxon>Chloridoideae</taxon>
        <taxon>Eragrostideae</taxon>
        <taxon>Eragrostidinae</taxon>
        <taxon>Eragrostis</taxon>
    </lineage>
</organism>
<dbReference type="CDD" id="cd00121">
    <property type="entry name" value="MATH"/>
    <property type="match status" value="2"/>
</dbReference>
<evidence type="ECO:0000313" key="2">
    <source>
        <dbReference type="EMBL" id="TVU43517.1"/>
    </source>
</evidence>
<dbReference type="OrthoDB" id="6359816at2759"/>
<evidence type="ECO:0000259" key="1">
    <source>
        <dbReference type="PROSITE" id="PS50144"/>
    </source>
</evidence>
<comment type="caution">
    <text evidence="2">The sequence shown here is derived from an EMBL/GenBank/DDBJ whole genome shotgun (WGS) entry which is preliminary data.</text>
</comment>
<name>A0A5J9W6D8_9POAL</name>
<accession>A0A5J9W6D8</accession>
<dbReference type="Gene3D" id="2.60.210.10">
    <property type="entry name" value="Apoptosis, Tumor Necrosis Factor Receptor Associated Protein 2, Chain A"/>
    <property type="match status" value="2"/>
</dbReference>
<dbReference type="Pfam" id="PF22486">
    <property type="entry name" value="MATH_2"/>
    <property type="match status" value="1"/>
</dbReference>
<dbReference type="PROSITE" id="PS50144">
    <property type="entry name" value="MATH"/>
    <property type="match status" value="1"/>
</dbReference>
<protein>
    <recommendedName>
        <fullName evidence="1">MATH domain-containing protein</fullName>
    </recommendedName>
</protein>